<proteinExistence type="predicted"/>
<dbReference type="Gene3D" id="3.30.70.330">
    <property type="match status" value="1"/>
</dbReference>
<feature type="compositionally biased region" description="Low complexity" evidence="1">
    <location>
        <begin position="264"/>
        <end position="275"/>
    </location>
</feature>
<feature type="region of interest" description="Disordered" evidence="1">
    <location>
        <begin position="41"/>
        <end position="78"/>
    </location>
</feature>
<accession>D5G6B9</accession>
<dbReference type="CDD" id="cd00590">
    <property type="entry name" value="RRM_SF"/>
    <property type="match status" value="1"/>
</dbReference>
<evidence type="ECO:0000313" key="3">
    <source>
        <dbReference type="EMBL" id="CAZ80062.1"/>
    </source>
</evidence>
<dbReference type="Proteomes" id="UP000006911">
    <property type="component" value="Unassembled WGS sequence"/>
</dbReference>
<dbReference type="EMBL" id="FN430009">
    <property type="protein sequence ID" value="CAZ80062.1"/>
    <property type="molecule type" value="Genomic_DNA"/>
</dbReference>
<dbReference type="InterPro" id="IPR035979">
    <property type="entry name" value="RBD_domain_sf"/>
</dbReference>
<feature type="region of interest" description="Disordered" evidence="1">
    <location>
        <begin position="255"/>
        <end position="324"/>
    </location>
</feature>
<dbReference type="InParanoid" id="D5G6B9"/>
<dbReference type="AlphaFoldDB" id="D5G6B9"/>
<keyword evidence="4" id="KW-1185">Reference proteome</keyword>
<dbReference type="eggNOG" id="ENOG502SBWH">
    <property type="taxonomic scope" value="Eukaryota"/>
</dbReference>
<dbReference type="InterPro" id="IPR000504">
    <property type="entry name" value="RRM_dom"/>
</dbReference>
<dbReference type="KEGG" id="tml:GSTUM_00004414001"/>
<dbReference type="GO" id="GO:0003723">
    <property type="term" value="F:RNA binding"/>
    <property type="evidence" value="ECO:0007669"/>
    <property type="project" value="InterPro"/>
</dbReference>
<dbReference type="Pfam" id="PF00076">
    <property type="entry name" value="RRM_1"/>
    <property type="match status" value="1"/>
</dbReference>
<evidence type="ECO:0000313" key="4">
    <source>
        <dbReference type="Proteomes" id="UP000006911"/>
    </source>
</evidence>
<dbReference type="STRING" id="656061.D5G6B9"/>
<dbReference type="OMA" id="NSKMNIR"/>
<dbReference type="SMART" id="SM00360">
    <property type="entry name" value="RRM"/>
    <property type="match status" value="1"/>
</dbReference>
<reference evidence="3 4" key="1">
    <citation type="journal article" date="2010" name="Nature">
        <title>Perigord black truffle genome uncovers evolutionary origins and mechanisms of symbiosis.</title>
        <authorList>
            <person name="Martin F."/>
            <person name="Kohler A."/>
            <person name="Murat C."/>
            <person name="Balestrini R."/>
            <person name="Coutinho P.M."/>
            <person name="Jaillon O."/>
            <person name="Montanini B."/>
            <person name="Morin E."/>
            <person name="Noel B."/>
            <person name="Percudani R."/>
            <person name="Porcel B."/>
            <person name="Rubini A."/>
            <person name="Amicucci A."/>
            <person name="Amselem J."/>
            <person name="Anthouard V."/>
            <person name="Arcioni S."/>
            <person name="Artiguenave F."/>
            <person name="Aury J.M."/>
            <person name="Ballario P."/>
            <person name="Bolchi A."/>
            <person name="Brenna A."/>
            <person name="Brun A."/>
            <person name="Buee M."/>
            <person name="Cantarel B."/>
            <person name="Chevalier G."/>
            <person name="Couloux A."/>
            <person name="Da Silva C."/>
            <person name="Denoeud F."/>
            <person name="Duplessis S."/>
            <person name="Ghignone S."/>
            <person name="Hilselberger B."/>
            <person name="Iotti M."/>
            <person name="Marcais B."/>
            <person name="Mello A."/>
            <person name="Miranda M."/>
            <person name="Pacioni G."/>
            <person name="Quesneville H."/>
            <person name="Riccioni C."/>
            <person name="Ruotolo R."/>
            <person name="Splivallo R."/>
            <person name="Stocchi V."/>
            <person name="Tisserant E."/>
            <person name="Viscomi A.R."/>
            <person name="Zambonelli A."/>
            <person name="Zampieri E."/>
            <person name="Henrissat B."/>
            <person name="Lebrun M.H."/>
            <person name="Paolocci F."/>
            <person name="Bonfante P."/>
            <person name="Ottonello S."/>
            <person name="Wincker P."/>
        </authorList>
    </citation>
    <scope>NUCLEOTIDE SEQUENCE [LARGE SCALE GENOMIC DNA]</scope>
    <source>
        <strain evidence="3 4">Mel28</strain>
    </source>
</reference>
<name>D5G6B9_TUBMM</name>
<gene>
    <name evidence="3" type="ORF">GSTUM_00004414001</name>
</gene>
<dbReference type="GeneID" id="9187433"/>
<sequence>MPDRSNVISLDDMIARERRARASEVASATLGKARTQASGDILLPNTHRGGAAGGGGKRTGASGSGMSGGSGSNGKWTHDLHRKVNPNASRVSKLPTTLSPAVARSLQNNRLFAALHGTSNTSIATFPPISASMNTPPIGLRNSSNGGGGDGLNIRGASSLSPAGFSIRGSAGPFVVQAANFAPGTTAEDVKMAMRDLGRILSCIVLSPTPSVTCEIVFEKKEAADNCIAQFHNQLADGRRLSLTLKEGPPISRLMQNQNSTLGNSSARLNSLSSSHTNPNAAREEADRQRRQANVSFQDGSYGVRPPPLYSDALVQKGRGFSSR</sequence>
<evidence type="ECO:0000259" key="2">
    <source>
        <dbReference type="SMART" id="SM00360"/>
    </source>
</evidence>
<protein>
    <submittedName>
        <fullName evidence="3">(Perigord truffle) hypothetical protein</fullName>
    </submittedName>
</protein>
<organism evidence="3 4">
    <name type="scientific">Tuber melanosporum (strain Mel28)</name>
    <name type="common">Perigord black truffle</name>
    <dbReference type="NCBI Taxonomy" id="656061"/>
    <lineage>
        <taxon>Eukaryota</taxon>
        <taxon>Fungi</taxon>
        <taxon>Dikarya</taxon>
        <taxon>Ascomycota</taxon>
        <taxon>Pezizomycotina</taxon>
        <taxon>Pezizomycetes</taxon>
        <taxon>Pezizales</taxon>
        <taxon>Tuberaceae</taxon>
        <taxon>Tuber</taxon>
    </lineage>
</organism>
<dbReference type="HOGENOM" id="CLU_858401_0_0_1"/>
<dbReference type="SUPFAM" id="SSF54928">
    <property type="entry name" value="RNA-binding domain, RBD"/>
    <property type="match status" value="1"/>
</dbReference>
<feature type="domain" description="RRM" evidence="2">
    <location>
        <begin position="175"/>
        <end position="244"/>
    </location>
</feature>
<feature type="compositionally biased region" description="Gly residues" evidence="1">
    <location>
        <begin position="50"/>
        <end position="72"/>
    </location>
</feature>
<dbReference type="InterPro" id="IPR012677">
    <property type="entry name" value="Nucleotide-bd_a/b_plait_sf"/>
</dbReference>
<dbReference type="RefSeq" id="XP_002835905.1">
    <property type="nucleotide sequence ID" value="XM_002835859.1"/>
</dbReference>
<evidence type="ECO:0000256" key="1">
    <source>
        <dbReference type="SAM" id="MobiDB-lite"/>
    </source>
</evidence>